<reference evidence="2 3" key="1">
    <citation type="submission" date="2019-07" db="EMBL/GenBank/DDBJ databases">
        <title>De Novo Assembly of kiwifruit Actinidia rufa.</title>
        <authorList>
            <person name="Sugita-Konishi S."/>
            <person name="Sato K."/>
            <person name="Mori E."/>
            <person name="Abe Y."/>
            <person name="Kisaki G."/>
            <person name="Hamano K."/>
            <person name="Suezawa K."/>
            <person name="Otani M."/>
            <person name="Fukuda T."/>
            <person name="Manabe T."/>
            <person name="Gomi K."/>
            <person name="Tabuchi M."/>
            <person name="Akimitsu K."/>
            <person name="Kataoka I."/>
        </authorList>
    </citation>
    <scope>NUCLEOTIDE SEQUENCE [LARGE SCALE GENOMIC DNA]</scope>
    <source>
        <strain evidence="3">cv. Fuchu</strain>
    </source>
</reference>
<name>A0A7J0ED20_9ERIC</name>
<accession>A0A7J0ED20</accession>
<feature type="compositionally biased region" description="Low complexity" evidence="1">
    <location>
        <begin position="41"/>
        <end position="52"/>
    </location>
</feature>
<dbReference type="EMBL" id="BJWL01000003">
    <property type="protein sequence ID" value="GFY84280.1"/>
    <property type="molecule type" value="Genomic_DNA"/>
</dbReference>
<organism evidence="2 3">
    <name type="scientific">Actinidia rufa</name>
    <dbReference type="NCBI Taxonomy" id="165716"/>
    <lineage>
        <taxon>Eukaryota</taxon>
        <taxon>Viridiplantae</taxon>
        <taxon>Streptophyta</taxon>
        <taxon>Embryophyta</taxon>
        <taxon>Tracheophyta</taxon>
        <taxon>Spermatophyta</taxon>
        <taxon>Magnoliopsida</taxon>
        <taxon>eudicotyledons</taxon>
        <taxon>Gunneridae</taxon>
        <taxon>Pentapetalae</taxon>
        <taxon>asterids</taxon>
        <taxon>Ericales</taxon>
        <taxon>Actinidiaceae</taxon>
        <taxon>Actinidia</taxon>
    </lineage>
</organism>
<keyword evidence="3" id="KW-1185">Reference proteome</keyword>
<gene>
    <name evidence="2" type="ORF">Acr_03g0010540</name>
</gene>
<sequence>MIEKTFRSNFASGHQVLVHNIPRLQPFVPDEMKAPNRGNPSSANQEASSSNSTPRFGSGRSRLLCNQGNLKQPTMASIKPLYCLTRLLLDASTSGGNISGANVTEMYQPKNQVARKNFANGFSKHNSITSGFHSPNIITHHGNIGAFENPNMTVNPNCNNSNYAGYRIVGDGRLGGLGYMGAKASTDFNSNNVLITGMQNGSMSTLPVLSGNSSDHLAEGESSIGFQSGSYISPTLGNVIQQENTSVPLVPPTVKCHNIFVNEGESDYSFGLLNNVSNSVSNYFPQPYGECNLSFSFPDQISIQSPTQLDDAEFLESVFGLREYGRDDNLGGPLT</sequence>
<feature type="region of interest" description="Disordered" evidence="1">
    <location>
        <begin position="28"/>
        <end position="65"/>
    </location>
</feature>
<dbReference type="AlphaFoldDB" id="A0A7J0ED20"/>
<evidence type="ECO:0000313" key="2">
    <source>
        <dbReference type="EMBL" id="GFY84280.1"/>
    </source>
</evidence>
<protein>
    <submittedName>
        <fullName evidence="2">Uncharacterized protein</fullName>
    </submittedName>
</protein>
<dbReference type="OrthoDB" id="21225at2759"/>
<evidence type="ECO:0000313" key="3">
    <source>
        <dbReference type="Proteomes" id="UP000585474"/>
    </source>
</evidence>
<comment type="caution">
    <text evidence="2">The sequence shown here is derived from an EMBL/GenBank/DDBJ whole genome shotgun (WGS) entry which is preliminary data.</text>
</comment>
<dbReference type="Proteomes" id="UP000585474">
    <property type="component" value="Unassembled WGS sequence"/>
</dbReference>
<evidence type="ECO:0000256" key="1">
    <source>
        <dbReference type="SAM" id="MobiDB-lite"/>
    </source>
</evidence>
<proteinExistence type="predicted"/>